<protein>
    <submittedName>
        <fullName evidence="6">MFS transporter</fullName>
    </submittedName>
</protein>
<dbReference type="PANTHER" id="PTHR23521">
    <property type="entry name" value="TRANSPORTER MFS SUPERFAMILY"/>
    <property type="match status" value="1"/>
</dbReference>
<dbReference type="Proteomes" id="UP000599523">
    <property type="component" value="Unassembled WGS sequence"/>
</dbReference>
<accession>A0A972J9I8</accession>
<dbReference type="GO" id="GO:0005886">
    <property type="term" value="C:plasma membrane"/>
    <property type="evidence" value="ECO:0007669"/>
    <property type="project" value="TreeGrafter"/>
</dbReference>
<evidence type="ECO:0000256" key="3">
    <source>
        <dbReference type="ARBA" id="ARBA00023136"/>
    </source>
</evidence>
<feature type="compositionally biased region" description="Basic and acidic residues" evidence="4">
    <location>
        <begin position="455"/>
        <end position="466"/>
    </location>
</feature>
<organism evidence="6 7">
    <name type="scientific">Azoarcus taiwanensis</name>
    <dbReference type="NCBI Taxonomy" id="666964"/>
    <lineage>
        <taxon>Bacteria</taxon>
        <taxon>Pseudomonadati</taxon>
        <taxon>Pseudomonadota</taxon>
        <taxon>Betaproteobacteria</taxon>
        <taxon>Rhodocyclales</taxon>
        <taxon>Zoogloeaceae</taxon>
        <taxon>Azoarcus</taxon>
    </lineage>
</organism>
<dbReference type="PANTHER" id="PTHR23521:SF3">
    <property type="entry name" value="MFS TRANSPORTER"/>
    <property type="match status" value="1"/>
</dbReference>
<evidence type="ECO:0000256" key="1">
    <source>
        <dbReference type="ARBA" id="ARBA00022692"/>
    </source>
</evidence>
<dbReference type="CDD" id="cd17477">
    <property type="entry name" value="MFS_YcaD_like"/>
    <property type="match status" value="1"/>
</dbReference>
<gene>
    <name evidence="6" type="ORF">GPA21_16550</name>
</gene>
<dbReference type="Pfam" id="PF07690">
    <property type="entry name" value="MFS_1"/>
    <property type="match status" value="1"/>
</dbReference>
<evidence type="ECO:0000256" key="5">
    <source>
        <dbReference type="SAM" id="Phobius"/>
    </source>
</evidence>
<dbReference type="AlphaFoldDB" id="A0A972J9I8"/>
<comment type="caution">
    <text evidence="6">The sequence shown here is derived from an EMBL/GenBank/DDBJ whole genome shotgun (WGS) entry which is preliminary data.</text>
</comment>
<feature type="transmembrane region" description="Helical" evidence="5">
    <location>
        <begin position="289"/>
        <end position="313"/>
    </location>
</feature>
<feature type="region of interest" description="Disordered" evidence="4">
    <location>
        <begin position="413"/>
        <end position="472"/>
    </location>
</feature>
<feature type="transmembrane region" description="Helical" evidence="5">
    <location>
        <begin position="98"/>
        <end position="119"/>
    </location>
</feature>
<keyword evidence="7" id="KW-1185">Reference proteome</keyword>
<feature type="transmembrane region" description="Helical" evidence="5">
    <location>
        <begin position="73"/>
        <end position="92"/>
    </location>
</feature>
<dbReference type="EMBL" id="WTVM01000132">
    <property type="protein sequence ID" value="NMG04566.1"/>
    <property type="molecule type" value="Genomic_DNA"/>
</dbReference>
<feature type="transmembrane region" description="Helical" evidence="5">
    <location>
        <begin position="264"/>
        <end position="283"/>
    </location>
</feature>
<feature type="transmembrane region" description="Helical" evidence="5">
    <location>
        <begin position="131"/>
        <end position="150"/>
    </location>
</feature>
<feature type="transmembrane region" description="Helical" evidence="5">
    <location>
        <begin position="12"/>
        <end position="31"/>
    </location>
</feature>
<proteinExistence type="predicted"/>
<keyword evidence="2 5" id="KW-1133">Transmembrane helix</keyword>
<keyword evidence="3 5" id="KW-0472">Membrane</keyword>
<keyword evidence="1 5" id="KW-0812">Transmembrane</keyword>
<dbReference type="GO" id="GO:0022857">
    <property type="term" value="F:transmembrane transporter activity"/>
    <property type="evidence" value="ECO:0007669"/>
    <property type="project" value="InterPro"/>
</dbReference>
<reference evidence="6" key="1">
    <citation type="submission" date="2019-12" db="EMBL/GenBank/DDBJ databases">
        <title>Comparative genomics gives insights into the taxonomy of the Azoarcus-Aromatoleum group and reveals separate origins of nif in the plant-associated Azoarcus and non-plant-associated Aromatoleum sub-groups.</title>
        <authorList>
            <person name="Lafos M."/>
            <person name="Maluk M."/>
            <person name="Batista M."/>
            <person name="Junghare M."/>
            <person name="Carmona M."/>
            <person name="Faoro H."/>
            <person name="Cruz L.M."/>
            <person name="Battistoni F."/>
            <person name="De Souza E."/>
            <person name="Pedrosa F."/>
            <person name="Chen W.-M."/>
            <person name="Poole P.S."/>
            <person name="Dixon R.A."/>
            <person name="James E.K."/>
        </authorList>
    </citation>
    <scope>NUCLEOTIDE SEQUENCE</scope>
    <source>
        <strain evidence="6">NSC3</strain>
    </source>
</reference>
<dbReference type="InterPro" id="IPR036259">
    <property type="entry name" value="MFS_trans_sf"/>
</dbReference>
<dbReference type="InterPro" id="IPR011701">
    <property type="entry name" value="MFS"/>
</dbReference>
<feature type="transmembrane region" description="Helical" evidence="5">
    <location>
        <begin position="325"/>
        <end position="347"/>
    </location>
</feature>
<feature type="transmembrane region" description="Helical" evidence="5">
    <location>
        <begin position="156"/>
        <end position="176"/>
    </location>
</feature>
<dbReference type="InterPro" id="IPR047200">
    <property type="entry name" value="MFS_YcaD-like"/>
</dbReference>
<feature type="transmembrane region" description="Helical" evidence="5">
    <location>
        <begin position="353"/>
        <end position="372"/>
    </location>
</feature>
<evidence type="ECO:0000313" key="6">
    <source>
        <dbReference type="EMBL" id="NMG04566.1"/>
    </source>
</evidence>
<dbReference type="SUPFAM" id="SSF103473">
    <property type="entry name" value="MFS general substrate transporter"/>
    <property type="match status" value="1"/>
</dbReference>
<evidence type="ECO:0000313" key="7">
    <source>
        <dbReference type="Proteomes" id="UP000599523"/>
    </source>
</evidence>
<dbReference type="Gene3D" id="1.20.1250.20">
    <property type="entry name" value="MFS general substrate transporter like domains"/>
    <property type="match status" value="2"/>
</dbReference>
<name>A0A972J9I8_9RHOO</name>
<dbReference type="RefSeq" id="WP_168989230.1">
    <property type="nucleotide sequence ID" value="NZ_CAWPHM010000036.1"/>
</dbReference>
<evidence type="ECO:0000256" key="2">
    <source>
        <dbReference type="ARBA" id="ARBA00022989"/>
    </source>
</evidence>
<feature type="transmembrane region" description="Helical" evidence="5">
    <location>
        <begin position="232"/>
        <end position="252"/>
    </location>
</feature>
<feature type="transmembrane region" description="Helical" evidence="5">
    <location>
        <begin position="43"/>
        <end position="61"/>
    </location>
</feature>
<sequence length="472" mass="49793">MLPHIRPIRSLMLGTALLLVGNGLLSTLIALRGSLEGYSDQMLGLMGSAYFVGFVLGTWIVPPFIRRIGHIRAFNFFAAAIAAIMLLHSIIVSPWVWLVLRLFIGIALVGFYTVIESWLNTQAQPERRGQIFAFYMVVNMAAIASAQQFLHFASPAGFILFSIAAMMVCLSVLPVASTRLPQPLISDVPRLTLSKIWSAAPAALLGALVSGLGMGTFWSLAPVYGARLEMDAGAIATFMTVTIIGGAVLQWPLGRFSDRGDRRVALAVAAGGAAIAAVFMAFYGTQPMVLLGAAFVFGGMAFALYPIVVAHLVDHLSQDDILSGSAGILLLHGIGAAIGPSVSGALMGLAGPAAMPAFFAVVFAPMAIYAAVQARRGEDEIVEEAAQFVPMVRTAPTSAEITAAVEEYRIEHVETPADPDTTEDTTSVSDAAAQSPAEAGHDPETASDWTTPEVGEGRNEPAEPKMKPAGKP</sequence>
<evidence type="ECO:0000256" key="4">
    <source>
        <dbReference type="SAM" id="MobiDB-lite"/>
    </source>
</evidence>
<feature type="transmembrane region" description="Helical" evidence="5">
    <location>
        <begin position="196"/>
        <end position="220"/>
    </location>
</feature>